<keyword evidence="3" id="KW-1185">Reference proteome</keyword>
<comment type="caution">
    <text evidence="2">The sequence shown here is derived from an EMBL/GenBank/DDBJ whole genome shotgun (WGS) entry which is preliminary data.</text>
</comment>
<sequence length="132" mass="15491">MKKSEVPQDKSALENFTREVCYVKNEDGQYDTELSTGWEAKKVALDEAWKEIERRTAEAREQIKKGEASPILYFMEEKLMDFTVLSGYTGIWKFRIKRHLKPNAFKKLSDNVLKRYADAFEISINELKNFKA</sequence>
<dbReference type="EMBL" id="VLPL01000002">
    <property type="protein sequence ID" value="TSJ46455.1"/>
    <property type="molecule type" value="Genomic_DNA"/>
</dbReference>
<dbReference type="Proteomes" id="UP000316008">
    <property type="component" value="Unassembled WGS sequence"/>
</dbReference>
<dbReference type="OrthoDB" id="9180239at2"/>
<feature type="domain" description="HTH cro/C1-type" evidence="1">
    <location>
        <begin position="106"/>
        <end position="127"/>
    </location>
</feature>
<dbReference type="AlphaFoldDB" id="A0A556N302"/>
<dbReference type="PROSITE" id="PS50943">
    <property type="entry name" value="HTH_CROC1"/>
    <property type="match status" value="1"/>
</dbReference>
<protein>
    <recommendedName>
        <fullName evidence="1">HTH cro/C1-type domain-containing protein</fullName>
    </recommendedName>
</protein>
<organism evidence="2 3">
    <name type="scientific">Fluviicola chungangensis</name>
    <dbReference type="NCBI Taxonomy" id="2597671"/>
    <lineage>
        <taxon>Bacteria</taxon>
        <taxon>Pseudomonadati</taxon>
        <taxon>Bacteroidota</taxon>
        <taxon>Flavobacteriia</taxon>
        <taxon>Flavobacteriales</taxon>
        <taxon>Crocinitomicaceae</taxon>
        <taxon>Fluviicola</taxon>
    </lineage>
</organism>
<evidence type="ECO:0000259" key="1">
    <source>
        <dbReference type="PROSITE" id="PS50943"/>
    </source>
</evidence>
<evidence type="ECO:0000313" key="3">
    <source>
        <dbReference type="Proteomes" id="UP000316008"/>
    </source>
</evidence>
<proteinExistence type="predicted"/>
<name>A0A556N302_9FLAO</name>
<dbReference type="InterPro" id="IPR001387">
    <property type="entry name" value="Cro/C1-type_HTH"/>
</dbReference>
<evidence type="ECO:0000313" key="2">
    <source>
        <dbReference type="EMBL" id="TSJ46455.1"/>
    </source>
</evidence>
<accession>A0A556N302</accession>
<gene>
    <name evidence="2" type="ORF">FO442_04660</name>
</gene>
<dbReference type="RefSeq" id="WP_144331992.1">
    <property type="nucleotide sequence ID" value="NZ_VLPL01000002.1"/>
</dbReference>
<reference evidence="2 3" key="1">
    <citation type="submission" date="2019-07" db="EMBL/GenBank/DDBJ databases">
        <authorList>
            <person name="Huq M.A."/>
        </authorList>
    </citation>
    <scope>NUCLEOTIDE SEQUENCE [LARGE SCALE GENOMIC DNA]</scope>
    <source>
        <strain evidence="2 3">MAH-3</strain>
    </source>
</reference>